<dbReference type="PANTHER" id="PTHR30309:SF0">
    <property type="entry name" value="GLYCEROL-3-PHOSPHATE ACYLTRANSFERASE-RELATED"/>
    <property type="match status" value="1"/>
</dbReference>
<keyword evidence="7 10" id="KW-0472">Membrane</keyword>
<keyword evidence="4 10" id="KW-0812">Transmembrane</keyword>
<keyword evidence="11" id="KW-0012">Acyltransferase</keyword>
<keyword evidence="3 11" id="KW-0808">Transferase</keyword>
<keyword evidence="6" id="KW-0443">Lipid metabolism</keyword>
<evidence type="ECO:0000256" key="7">
    <source>
        <dbReference type="ARBA" id="ARBA00023136"/>
    </source>
</evidence>
<evidence type="ECO:0000256" key="9">
    <source>
        <dbReference type="ARBA" id="ARBA00023264"/>
    </source>
</evidence>
<feature type="transmembrane region" description="Helical" evidence="10">
    <location>
        <begin position="159"/>
        <end position="180"/>
    </location>
</feature>
<evidence type="ECO:0000256" key="3">
    <source>
        <dbReference type="ARBA" id="ARBA00022679"/>
    </source>
</evidence>
<evidence type="ECO:0000256" key="5">
    <source>
        <dbReference type="ARBA" id="ARBA00022989"/>
    </source>
</evidence>
<proteinExistence type="inferred from homology"/>
<reference evidence="11" key="1">
    <citation type="submission" date="2018-06" db="EMBL/GenBank/DDBJ databases">
        <authorList>
            <person name="Zhirakovskaya E."/>
        </authorList>
    </citation>
    <scope>NUCLEOTIDE SEQUENCE</scope>
</reference>
<dbReference type="Pfam" id="PF02660">
    <property type="entry name" value="G3P_acyltransf"/>
    <property type="match status" value="1"/>
</dbReference>
<evidence type="ECO:0000256" key="1">
    <source>
        <dbReference type="ARBA" id="ARBA00022475"/>
    </source>
</evidence>
<evidence type="ECO:0000256" key="2">
    <source>
        <dbReference type="ARBA" id="ARBA00022516"/>
    </source>
</evidence>
<sequence>MELSFLLKAALFVFAYLLGSIPMGLIVVRLTGGVDPRGAGSGNIGATNVGRTSGRKAGIITLIADALKGAIPAGVAVYLGVGPPVIAVAGLLAVLGHMFSVYLGLKGGKGVATACGVFIVISPAALGLSLLVFAVVLLLRNYVSLASMAAALSMPVFLFITDAPQAFQLLGLIAAILIVFKHSGNIKKLIRGTEDGFRRRA</sequence>
<dbReference type="GO" id="GO:0043772">
    <property type="term" value="F:acyl-phosphate glycerol-3-phosphate acyltransferase activity"/>
    <property type="evidence" value="ECO:0007669"/>
    <property type="project" value="InterPro"/>
</dbReference>
<keyword evidence="1" id="KW-1003">Cell membrane</keyword>
<name>A0A3B0QK83_9ZZZZ</name>
<feature type="transmembrane region" description="Helical" evidence="10">
    <location>
        <begin position="117"/>
        <end position="139"/>
    </location>
</feature>
<keyword evidence="9" id="KW-1208">Phospholipid metabolism</keyword>
<accession>A0A3B0QK83</accession>
<feature type="transmembrane region" description="Helical" evidence="10">
    <location>
        <begin position="6"/>
        <end position="28"/>
    </location>
</feature>
<evidence type="ECO:0000256" key="8">
    <source>
        <dbReference type="ARBA" id="ARBA00023209"/>
    </source>
</evidence>
<dbReference type="GO" id="GO:0005886">
    <property type="term" value="C:plasma membrane"/>
    <property type="evidence" value="ECO:0007669"/>
    <property type="project" value="InterPro"/>
</dbReference>
<dbReference type="HAMAP" id="MF_01043">
    <property type="entry name" value="PlsY"/>
    <property type="match status" value="1"/>
</dbReference>
<dbReference type="GO" id="GO:0008654">
    <property type="term" value="P:phospholipid biosynthetic process"/>
    <property type="evidence" value="ECO:0007669"/>
    <property type="project" value="UniProtKB-KW"/>
</dbReference>
<keyword evidence="2" id="KW-0444">Lipid biosynthesis</keyword>
<dbReference type="PANTHER" id="PTHR30309">
    <property type="entry name" value="INNER MEMBRANE PROTEIN YGIH"/>
    <property type="match status" value="1"/>
</dbReference>
<dbReference type="AlphaFoldDB" id="A0A3B0QK83"/>
<evidence type="ECO:0000256" key="4">
    <source>
        <dbReference type="ARBA" id="ARBA00022692"/>
    </source>
</evidence>
<dbReference type="SMART" id="SM01207">
    <property type="entry name" value="G3P_acyltransf"/>
    <property type="match status" value="1"/>
</dbReference>
<protein>
    <submittedName>
        <fullName evidence="11">Acyl-phosphate:glycerol-3-phosphate O-acyltransferase PlsY</fullName>
    </submittedName>
</protein>
<dbReference type="NCBIfam" id="TIGR00023">
    <property type="entry name" value="glycerol-3-phosphate 1-O-acyltransferase PlsY"/>
    <property type="match status" value="1"/>
</dbReference>
<evidence type="ECO:0000313" key="11">
    <source>
        <dbReference type="EMBL" id="VAV82270.1"/>
    </source>
</evidence>
<keyword evidence="5 10" id="KW-1133">Transmembrane helix</keyword>
<organism evidence="11">
    <name type="scientific">hydrothermal vent metagenome</name>
    <dbReference type="NCBI Taxonomy" id="652676"/>
    <lineage>
        <taxon>unclassified sequences</taxon>
        <taxon>metagenomes</taxon>
        <taxon>ecological metagenomes</taxon>
    </lineage>
</organism>
<evidence type="ECO:0000256" key="10">
    <source>
        <dbReference type="SAM" id="Phobius"/>
    </source>
</evidence>
<keyword evidence="8" id="KW-0594">Phospholipid biosynthesis</keyword>
<dbReference type="EMBL" id="UOEA01000007">
    <property type="protein sequence ID" value="VAV82270.1"/>
    <property type="molecule type" value="Genomic_DNA"/>
</dbReference>
<gene>
    <name evidence="11" type="ORF">MNBD_DELTA01-189</name>
</gene>
<dbReference type="InterPro" id="IPR003811">
    <property type="entry name" value="G3P_acylTferase_PlsY"/>
</dbReference>
<evidence type="ECO:0000256" key="6">
    <source>
        <dbReference type="ARBA" id="ARBA00023098"/>
    </source>
</evidence>